<keyword evidence="1" id="KW-1134">Transmembrane beta strand</keyword>
<proteinExistence type="inferred from homology"/>
<protein>
    <submittedName>
        <fullName evidence="4">SusC/RagA family TonB-linked outer membrane protein</fullName>
    </submittedName>
</protein>
<keyword evidence="1" id="KW-0472">Membrane</keyword>
<evidence type="ECO:0000256" key="1">
    <source>
        <dbReference type="PROSITE-ProRule" id="PRU01360"/>
    </source>
</evidence>
<comment type="caution">
    <text evidence="4">The sequence shown here is derived from an EMBL/GenBank/DDBJ whole genome shotgun (WGS) entry which is preliminary data.</text>
</comment>
<dbReference type="InterPro" id="IPR039426">
    <property type="entry name" value="TonB-dep_rcpt-like"/>
</dbReference>
<organism evidence="4 5">
    <name type="scientific">Segatella salivae</name>
    <dbReference type="NCBI Taxonomy" id="228604"/>
    <lineage>
        <taxon>Bacteria</taxon>
        <taxon>Pseudomonadati</taxon>
        <taxon>Bacteroidota</taxon>
        <taxon>Bacteroidia</taxon>
        <taxon>Bacteroidales</taxon>
        <taxon>Prevotellaceae</taxon>
        <taxon>Segatella</taxon>
    </lineage>
</organism>
<evidence type="ECO:0000259" key="3">
    <source>
        <dbReference type="Pfam" id="PF07715"/>
    </source>
</evidence>
<keyword evidence="1" id="KW-0812">Transmembrane</keyword>
<dbReference type="Proteomes" id="UP001196873">
    <property type="component" value="Unassembled WGS sequence"/>
</dbReference>
<keyword evidence="1" id="KW-0998">Cell outer membrane</keyword>
<dbReference type="PROSITE" id="PS52016">
    <property type="entry name" value="TONB_DEPENDENT_REC_3"/>
    <property type="match status" value="1"/>
</dbReference>
<dbReference type="InterPro" id="IPR023996">
    <property type="entry name" value="TonB-dep_OMP_SusC/RagA"/>
</dbReference>
<dbReference type="RefSeq" id="WP_219427559.1">
    <property type="nucleotide sequence ID" value="NZ_JAHXRD010000006.1"/>
</dbReference>
<keyword evidence="1" id="KW-0813">Transport</keyword>
<dbReference type="AlphaFoldDB" id="A0AAW4NP38"/>
<dbReference type="InterPro" id="IPR023997">
    <property type="entry name" value="TonB-dep_OMP_SusC/RagA_CS"/>
</dbReference>
<reference evidence="4" key="1">
    <citation type="submission" date="2021-07" db="EMBL/GenBank/DDBJ databases">
        <title>Genomic diversity and antimicrobial resistance of Prevotella spp. isolated from chronic lung disease airways.</title>
        <authorList>
            <person name="Webb K.A."/>
            <person name="Olagoke O.S."/>
            <person name="Baird T."/>
            <person name="Neill J."/>
            <person name="Pham A."/>
            <person name="Wells T.J."/>
            <person name="Ramsay K.A."/>
            <person name="Bell S.C."/>
            <person name="Sarovich D.S."/>
            <person name="Price E.P."/>
        </authorList>
    </citation>
    <scope>NUCLEOTIDE SEQUENCE</scope>
    <source>
        <strain evidence="4">SCHI0047.S.3</strain>
    </source>
</reference>
<dbReference type="NCBIfam" id="TIGR04057">
    <property type="entry name" value="SusC_RagA_signa"/>
    <property type="match status" value="1"/>
</dbReference>
<dbReference type="NCBIfam" id="TIGR04056">
    <property type="entry name" value="OMP_RagA_SusC"/>
    <property type="match status" value="1"/>
</dbReference>
<dbReference type="EMBL" id="JAHXRF010000005">
    <property type="protein sequence ID" value="MBW4865212.1"/>
    <property type="molecule type" value="Genomic_DNA"/>
</dbReference>
<dbReference type="GO" id="GO:0009279">
    <property type="term" value="C:cell outer membrane"/>
    <property type="evidence" value="ECO:0007669"/>
    <property type="project" value="UniProtKB-SubCell"/>
</dbReference>
<evidence type="ECO:0000256" key="2">
    <source>
        <dbReference type="SAM" id="SignalP"/>
    </source>
</evidence>
<dbReference type="Pfam" id="PF07715">
    <property type="entry name" value="Plug"/>
    <property type="match status" value="1"/>
</dbReference>
<keyword evidence="2" id="KW-0732">Signal</keyword>
<gene>
    <name evidence="4" type="ORF">KZY68_04090</name>
</gene>
<feature type="chain" id="PRO_5043913135" evidence="2">
    <location>
        <begin position="24"/>
        <end position="1110"/>
    </location>
</feature>
<accession>A0AAW4NP38</accession>
<feature type="domain" description="TonB-dependent receptor plug" evidence="3">
    <location>
        <begin position="122"/>
        <end position="250"/>
    </location>
</feature>
<dbReference type="Pfam" id="PF13715">
    <property type="entry name" value="CarbopepD_reg_2"/>
    <property type="match status" value="1"/>
</dbReference>
<evidence type="ECO:0000313" key="5">
    <source>
        <dbReference type="Proteomes" id="UP001196873"/>
    </source>
</evidence>
<name>A0AAW4NP38_9BACT</name>
<feature type="signal peptide" evidence="2">
    <location>
        <begin position="1"/>
        <end position="23"/>
    </location>
</feature>
<sequence>MKTKIKMMILMSLCLLFTIQLQAQTQHSDADVLVNITVVDENGEPLPGASVAVAGKPVGVIANTDGTVSLWVARNTSITVSYLGLKSRVVKVTKPLSGNFVLQNDDKTLGQVVVTGYTQTDVRKSTGSVSMISGKELNDAPLKNVDMLLQGKLTGVNVQAVSGRPGESAKIRVRGVSSITGSSEPLWVVDGVPIQKNIPSAGSSYIRSGDFSTLYANGVAGINPQDIESITVLKDASAAAIYGSQAQAGVIVITTKRGKQGKLSINYSGSLGIQSAPIRDNNLMNSREKLAYEQSIWDEFSADGFANGTYYPVIGLVGQIRSGYGRFSGWSKEQQDSYIKQLGESTTDWFKALFRTTVSTSHNISLSGGTDKQTYYISGGYSTNNGIVKRTNADSYTMNAKFNGSPTSTFSYGLSMDFSYLKSQSPSESFNIYKYAYFANPYGTLYNDDGSYRADETYFSMRNANGDPLYYLPKNGINVMREIDNTTQKSASSTTTLRGDATWRPFEGFRLYGLLSATFSNDHSENEIGADTYSAWLDRPFEGSNLASYRTYGSFTQAESRNTSWLARLQANYGFTLKEKHRFNAIAGTEVRYNKASSLGSKMYGYDPLTGQHVTPLYLGSASDGTLTASEEESYRNIINGLNTYSKLESAFASFYGALDYVYNNKYVWNATLRSDGSNNFGSKEQFNLTWSTGLAWNIDEEPFFQAIKPIMNRATIRVSTGLTGGVNKSVYPQIIMQYSNYYRTVDDVNYRIASIGKAPNPKLRWEHTHDMNLSLDLGFLHDRIGLYASAYRRRGYDMITAVRTVSTTGFTEQSYNTTEQINQGFELSLNATPIKNKKLTWGISGNISYNQNFISKYSAPNNGFSTFGSIILDYPQASVISGYNTGIDPFTGYYTFKLRPDVTIQQSRDWRYYKNYLFYLGTANAPWTGGLSTHVSYQNFSLSVSSSFSLGSKISTAMRSPVSYNSLGSSTKTNYPQTERSDLYTAYLNKPKEAAHRWTVANPVTDGYPRLVDARGRQLNIDLGLPNESSSITDAIYYENGSYFKLGSITLSYNVPDKFIRHYGLTSLGASVTGSNLFMITKYSGLNPEAPGAVYPISRSFSFTINVGL</sequence>
<evidence type="ECO:0000313" key="4">
    <source>
        <dbReference type="EMBL" id="MBW4865212.1"/>
    </source>
</evidence>
<comment type="similarity">
    <text evidence="1">Belongs to the TonB-dependent receptor family.</text>
</comment>
<comment type="subcellular location">
    <subcellularLocation>
        <location evidence="1">Cell outer membrane</location>
        <topology evidence="1">Multi-pass membrane protein</topology>
    </subcellularLocation>
</comment>
<dbReference type="InterPro" id="IPR012910">
    <property type="entry name" value="Plug_dom"/>
</dbReference>